<gene>
    <name evidence="1" type="ORF">BON30_46685</name>
</gene>
<dbReference type="AlphaFoldDB" id="A0A1L9AUX3"/>
<dbReference type="OrthoDB" id="5569723at2"/>
<dbReference type="Proteomes" id="UP000182229">
    <property type="component" value="Unassembled WGS sequence"/>
</dbReference>
<comment type="caution">
    <text evidence="1">The sequence shown here is derived from an EMBL/GenBank/DDBJ whole genome shotgun (WGS) entry which is preliminary data.</text>
</comment>
<dbReference type="RefSeq" id="WP_071905137.1">
    <property type="nucleotide sequence ID" value="NZ_MPIN01000027.1"/>
</dbReference>
<reference evidence="1 2" key="2">
    <citation type="submission" date="2016-12" db="EMBL/GenBank/DDBJ databases">
        <title>Draft Genome Sequence of Cystobacter ferrugineus Strain Cbfe23.</title>
        <authorList>
            <person name="Akbar S."/>
            <person name="Dowd S.E."/>
            <person name="Stevens D.C."/>
        </authorList>
    </citation>
    <scope>NUCLEOTIDE SEQUENCE [LARGE SCALE GENOMIC DNA]</scope>
    <source>
        <strain evidence="1 2">Cbfe23</strain>
    </source>
</reference>
<proteinExistence type="predicted"/>
<dbReference type="EMBL" id="MPIN01000027">
    <property type="protein sequence ID" value="OJH33809.1"/>
    <property type="molecule type" value="Genomic_DNA"/>
</dbReference>
<evidence type="ECO:0000313" key="1">
    <source>
        <dbReference type="EMBL" id="OJH33809.1"/>
    </source>
</evidence>
<name>A0A1L9AUX3_9BACT</name>
<organism evidence="1 2">
    <name type="scientific">Cystobacter ferrugineus</name>
    <dbReference type="NCBI Taxonomy" id="83449"/>
    <lineage>
        <taxon>Bacteria</taxon>
        <taxon>Pseudomonadati</taxon>
        <taxon>Myxococcota</taxon>
        <taxon>Myxococcia</taxon>
        <taxon>Myxococcales</taxon>
        <taxon>Cystobacterineae</taxon>
        <taxon>Archangiaceae</taxon>
        <taxon>Cystobacter</taxon>
    </lineage>
</organism>
<accession>A0A1L9AUX3</accession>
<dbReference type="STRING" id="83449.BON30_46685"/>
<reference evidence="2" key="1">
    <citation type="submission" date="2016-11" db="EMBL/GenBank/DDBJ databases">
        <authorList>
            <person name="Shukria A."/>
            <person name="Stevens D.C."/>
        </authorList>
    </citation>
    <scope>NUCLEOTIDE SEQUENCE [LARGE SCALE GENOMIC DNA]</scope>
    <source>
        <strain evidence="2">Cbfe23</strain>
    </source>
</reference>
<protein>
    <submittedName>
        <fullName evidence="1">Uncharacterized protein</fullName>
    </submittedName>
</protein>
<keyword evidence="2" id="KW-1185">Reference proteome</keyword>
<evidence type="ECO:0000313" key="2">
    <source>
        <dbReference type="Proteomes" id="UP000182229"/>
    </source>
</evidence>
<sequence length="303" mass="32552">MSTSIAVYLQASLLPDAGWLAKMVRAMEPKFAFAEAFDPQSDEGWVPCRIGEQECGFEWELEQVEALPQALAGQRFDHVATAGYRSSATDGICAALVAANIAVICGGVLEAPDGTLVDPDDALEWATDQVRALKKGGKTGKSRKPAGKPDPARLLEAGLAALCDARVTQLMRSLPDDPNVTIRFDRGVGLQSRRWTLVPDGQAPVSTRAMPRKLPDADQQALTKAFELLTAVLRAGPVASARFDADSLELTLQLSGATLVLHPQAAHYGSVEETLFRIHDRWDLYIDGGMVHPDVAVGRLVVG</sequence>